<keyword evidence="3" id="KW-1185">Reference proteome</keyword>
<evidence type="ECO:0000313" key="2">
    <source>
        <dbReference type="EMBL" id="ORX64683.1"/>
    </source>
</evidence>
<evidence type="ECO:0000256" key="1">
    <source>
        <dbReference type="SAM" id="MobiDB-lite"/>
    </source>
</evidence>
<reference evidence="2 3" key="1">
    <citation type="submission" date="2016-07" db="EMBL/GenBank/DDBJ databases">
        <title>Pervasive Adenine N6-methylation of Active Genes in Fungi.</title>
        <authorList>
            <consortium name="DOE Joint Genome Institute"/>
            <person name="Mondo S.J."/>
            <person name="Dannebaum R.O."/>
            <person name="Kuo R.C."/>
            <person name="Labutti K."/>
            <person name="Haridas S."/>
            <person name="Kuo A."/>
            <person name="Salamov A."/>
            <person name="Ahrendt S.R."/>
            <person name="Lipzen A."/>
            <person name="Sullivan W."/>
            <person name="Andreopoulos W.B."/>
            <person name="Clum A."/>
            <person name="Lindquist E."/>
            <person name="Daum C."/>
            <person name="Ramamoorthy G.K."/>
            <person name="Gryganskyi A."/>
            <person name="Culley D."/>
            <person name="Magnuson J.K."/>
            <person name="James T.Y."/>
            <person name="O'Malley M.A."/>
            <person name="Stajich J.E."/>
            <person name="Spatafora J.W."/>
            <person name="Visel A."/>
            <person name="Grigoriev I.V."/>
        </authorList>
    </citation>
    <scope>NUCLEOTIDE SEQUENCE [LARGE SCALE GENOMIC DNA]</scope>
    <source>
        <strain evidence="2 3">ATCC 12442</strain>
    </source>
</reference>
<sequence length="290" mass="31765">MAAVHDDNSTSTDNKPAPDHANSGPGGDSMDKKLLSATEAPAALHIEQNPMTTPRAQSATTTTSAPLSAKRTAGSLTDDTLSLDSASDSEFPDALSLLKTPVREQAQKRPQAQACIVRQGKVRCTVYTETCCTHHIASRRASWHSGPQAHLYTKVRGFLDDLHSCPMDNVAELSKTEDRLGIFFGGDRVKKRQLMSRVRRGHLNGLEFDFIGRLLGKWFKTPPKAALGDLAEMMPTKIPESAKQARRPATTVQSGNLVLLPHAIKRLIQLPEDRMEQIMAIRRIGQRSAL</sequence>
<dbReference type="RefSeq" id="XP_040739331.1">
    <property type="nucleotide sequence ID" value="XM_040888967.1"/>
</dbReference>
<organism evidence="2 3">
    <name type="scientific">Linderina pennispora</name>
    <dbReference type="NCBI Taxonomy" id="61395"/>
    <lineage>
        <taxon>Eukaryota</taxon>
        <taxon>Fungi</taxon>
        <taxon>Fungi incertae sedis</taxon>
        <taxon>Zoopagomycota</taxon>
        <taxon>Kickxellomycotina</taxon>
        <taxon>Kickxellomycetes</taxon>
        <taxon>Kickxellales</taxon>
        <taxon>Kickxellaceae</taxon>
        <taxon>Linderina</taxon>
    </lineage>
</organism>
<evidence type="ECO:0000313" key="3">
    <source>
        <dbReference type="Proteomes" id="UP000193922"/>
    </source>
</evidence>
<accession>A0A1Y1VU24</accession>
<dbReference type="AlphaFoldDB" id="A0A1Y1VU24"/>
<feature type="region of interest" description="Disordered" evidence="1">
    <location>
        <begin position="1"/>
        <end position="73"/>
    </location>
</feature>
<comment type="caution">
    <text evidence="2">The sequence shown here is derived from an EMBL/GenBank/DDBJ whole genome shotgun (WGS) entry which is preliminary data.</text>
</comment>
<name>A0A1Y1VU24_9FUNG</name>
<dbReference type="Proteomes" id="UP000193922">
    <property type="component" value="Unassembled WGS sequence"/>
</dbReference>
<protein>
    <submittedName>
        <fullName evidence="2">Uncharacterized protein</fullName>
    </submittedName>
</protein>
<proteinExistence type="predicted"/>
<dbReference type="EMBL" id="MCFD01000073">
    <property type="protein sequence ID" value="ORX64683.1"/>
    <property type="molecule type" value="Genomic_DNA"/>
</dbReference>
<feature type="compositionally biased region" description="Low complexity" evidence="1">
    <location>
        <begin position="52"/>
        <end position="73"/>
    </location>
</feature>
<gene>
    <name evidence="2" type="ORF">DL89DRAFT_272032</name>
</gene>
<dbReference type="GeneID" id="63805615"/>
<dbReference type="OrthoDB" id="2505887at2759"/>